<proteinExistence type="predicted"/>
<gene>
    <name evidence="2" type="ORF">TM51_00836</name>
</gene>
<keyword evidence="3" id="KW-1185">Reference proteome</keyword>
<dbReference type="Proteomes" id="UP000014184">
    <property type="component" value="Unassembled WGS sequence"/>
</dbReference>
<sequence>MTTPEENRPKTRGTEQTLPEPDVQAPKLPQPRPTLGAELEDAMRRSGLSREDFGKE</sequence>
<dbReference type="RefSeq" id="WP_016188005.1">
    <property type="nucleotide sequence ID" value="NZ_AOSG01000002.1"/>
</dbReference>
<protein>
    <submittedName>
        <fullName evidence="2">Uncharacterized protein</fullName>
    </submittedName>
</protein>
<evidence type="ECO:0000256" key="1">
    <source>
        <dbReference type="SAM" id="MobiDB-lite"/>
    </source>
</evidence>
<name>A0A9P2TCL0_THEFU</name>
<comment type="caution">
    <text evidence="2">The sequence shown here is derived from an EMBL/GenBank/DDBJ whole genome shotgun (WGS) entry which is preliminary data.</text>
</comment>
<dbReference type="EMBL" id="AOSG01000002">
    <property type="protein sequence ID" value="EOR72744.1"/>
    <property type="molecule type" value="Genomic_DNA"/>
</dbReference>
<reference evidence="2 3" key="1">
    <citation type="journal article" date="2013" name="Genome Announc.">
        <title>Draft Genome Sequence of the Lignocellulose Decomposer Thermobifida fusca Strain TM51.</title>
        <authorList>
            <person name="Toth A."/>
            <person name="Barna T."/>
            <person name="Nagy I."/>
            <person name="Horvath B."/>
            <person name="Nagy I."/>
            <person name="Tancsics A."/>
            <person name="Kriszt B."/>
            <person name="Baka E."/>
            <person name="Fekete C."/>
            <person name="Kukolya J."/>
        </authorList>
    </citation>
    <scope>NUCLEOTIDE SEQUENCE [LARGE SCALE GENOMIC DNA]</scope>
    <source>
        <strain evidence="2 3">TM51</strain>
    </source>
</reference>
<evidence type="ECO:0000313" key="2">
    <source>
        <dbReference type="EMBL" id="EOR72744.1"/>
    </source>
</evidence>
<dbReference type="AlphaFoldDB" id="A0A9P2TCL0"/>
<organism evidence="2 3">
    <name type="scientific">Thermobifida fusca TM51</name>
    <dbReference type="NCBI Taxonomy" id="1169414"/>
    <lineage>
        <taxon>Bacteria</taxon>
        <taxon>Bacillati</taxon>
        <taxon>Actinomycetota</taxon>
        <taxon>Actinomycetes</taxon>
        <taxon>Streptosporangiales</taxon>
        <taxon>Nocardiopsidaceae</taxon>
        <taxon>Thermobifida</taxon>
    </lineage>
</organism>
<accession>A0A9P2TCL0</accession>
<feature type="compositionally biased region" description="Basic and acidic residues" evidence="1">
    <location>
        <begin position="41"/>
        <end position="56"/>
    </location>
</feature>
<evidence type="ECO:0000313" key="3">
    <source>
        <dbReference type="Proteomes" id="UP000014184"/>
    </source>
</evidence>
<feature type="compositionally biased region" description="Basic and acidic residues" evidence="1">
    <location>
        <begin position="1"/>
        <end position="13"/>
    </location>
</feature>
<feature type="region of interest" description="Disordered" evidence="1">
    <location>
        <begin position="1"/>
        <end position="56"/>
    </location>
</feature>